<comment type="caution">
    <text evidence="2">The sequence shown here is derived from an EMBL/GenBank/DDBJ whole genome shotgun (WGS) entry which is preliminary data.</text>
</comment>
<gene>
    <name evidence="2" type="ORF">NDU88_000087</name>
</gene>
<evidence type="ECO:0000256" key="1">
    <source>
        <dbReference type="SAM" id="MobiDB-lite"/>
    </source>
</evidence>
<feature type="compositionally biased region" description="Basic and acidic residues" evidence="1">
    <location>
        <begin position="28"/>
        <end position="38"/>
    </location>
</feature>
<dbReference type="Proteomes" id="UP001066276">
    <property type="component" value="Chromosome 11"/>
</dbReference>
<keyword evidence="3" id="KW-1185">Reference proteome</keyword>
<feature type="region of interest" description="Disordered" evidence="1">
    <location>
        <begin position="1"/>
        <end position="38"/>
    </location>
</feature>
<dbReference type="AlphaFoldDB" id="A0AAV7L7I0"/>
<evidence type="ECO:0000313" key="2">
    <source>
        <dbReference type="EMBL" id="KAJ1086889.1"/>
    </source>
</evidence>
<evidence type="ECO:0000313" key="3">
    <source>
        <dbReference type="Proteomes" id="UP001066276"/>
    </source>
</evidence>
<proteinExistence type="predicted"/>
<organism evidence="2 3">
    <name type="scientific">Pleurodeles waltl</name>
    <name type="common">Iberian ribbed newt</name>
    <dbReference type="NCBI Taxonomy" id="8319"/>
    <lineage>
        <taxon>Eukaryota</taxon>
        <taxon>Metazoa</taxon>
        <taxon>Chordata</taxon>
        <taxon>Craniata</taxon>
        <taxon>Vertebrata</taxon>
        <taxon>Euteleostomi</taxon>
        <taxon>Amphibia</taxon>
        <taxon>Batrachia</taxon>
        <taxon>Caudata</taxon>
        <taxon>Salamandroidea</taxon>
        <taxon>Salamandridae</taxon>
        <taxon>Pleurodelinae</taxon>
        <taxon>Pleurodeles</taxon>
    </lineage>
</organism>
<name>A0AAV7L7I0_PLEWA</name>
<accession>A0AAV7L7I0</accession>
<reference evidence="2" key="1">
    <citation type="journal article" date="2022" name="bioRxiv">
        <title>Sequencing and chromosome-scale assembly of the giantPleurodeles waltlgenome.</title>
        <authorList>
            <person name="Brown T."/>
            <person name="Elewa A."/>
            <person name="Iarovenko S."/>
            <person name="Subramanian E."/>
            <person name="Araus A.J."/>
            <person name="Petzold A."/>
            <person name="Susuki M."/>
            <person name="Suzuki K.-i.T."/>
            <person name="Hayashi T."/>
            <person name="Toyoda A."/>
            <person name="Oliveira C."/>
            <person name="Osipova E."/>
            <person name="Leigh N.D."/>
            <person name="Simon A."/>
            <person name="Yun M.H."/>
        </authorList>
    </citation>
    <scope>NUCLEOTIDE SEQUENCE</scope>
    <source>
        <strain evidence="2">20211129_DDA</strain>
        <tissue evidence="2">Liver</tissue>
    </source>
</reference>
<sequence>MVRGERVQQGEDGEEEGGRRAGTAGRRAKGEQAQQREDDEQRFLWLQLLITNEFRCIFQFSAGSLRYYGNSDEMKLDLNLTENKKIYHLK</sequence>
<dbReference type="EMBL" id="JANPWB010000015">
    <property type="protein sequence ID" value="KAJ1086889.1"/>
    <property type="molecule type" value="Genomic_DNA"/>
</dbReference>
<protein>
    <submittedName>
        <fullName evidence="2">Uncharacterized protein</fullName>
    </submittedName>
</protein>